<name>A0A084R0C3_STAC4</name>
<dbReference type="EMBL" id="KL659387">
    <property type="protein sequence ID" value="KFA69658.1"/>
    <property type="molecule type" value="Genomic_DNA"/>
</dbReference>
<dbReference type="OrthoDB" id="10653730at2759"/>
<dbReference type="Proteomes" id="UP000028524">
    <property type="component" value="Unassembled WGS sequence"/>
</dbReference>
<evidence type="ECO:0000313" key="2">
    <source>
        <dbReference type="EMBL" id="KFA69658.1"/>
    </source>
</evidence>
<evidence type="ECO:0000313" key="3">
    <source>
        <dbReference type="Proteomes" id="UP000028524"/>
    </source>
</evidence>
<reference evidence="2 3" key="1">
    <citation type="journal article" date="2014" name="BMC Genomics">
        <title>Comparative genome sequencing reveals chemotype-specific gene clusters in the toxigenic black mold Stachybotrys.</title>
        <authorList>
            <person name="Semeiks J."/>
            <person name="Borek D."/>
            <person name="Otwinowski Z."/>
            <person name="Grishin N.V."/>
        </authorList>
    </citation>
    <scope>NUCLEOTIDE SEQUENCE [LARGE SCALE GENOMIC DNA]</scope>
    <source>
        <strain evidence="2 3">IBT 40285</strain>
    </source>
</reference>
<feature type="compositionally biased region" description="Low complexity" evidence="1">
    <location>
        <begin position="11"/>
        <end position="22"/>
    </location>
</feature>
<dbReference type="HOGENOM" id="CLU_984109_0_0_1"/>
<protein>
    <submittedName>
        <fullName evidence="2">Uncharacterized protein</fullName>
    </submittedName>
</protein>
<proteinExistence type="predicted"/>
<sequence>MPRRPASPSARETSSPSTSGRPPRAPRHNASILNRSSHPEESDTSVIKSSTKCPNLRYCWFYSTSDVSHGDAAVRCMRPLHAMLVEFCGIVYCKTQAACESLAAANDRGVPNVAVVVVLGYPEYLLELAQRFRRAGCGRAASASAVLVSDYCRNANPELTRSVQDFERLADAVIGEKLCIFCYVTSSGQEKSHHPYGDCTDQRAQPCRDMQEAIVQQQLDKNAIRSSENVKSVKHTCCYFCWMSQVLYGKNLRDSSTSCRSTFLVKDLLDIIFAGYRDVLADI</sequence>
<keyword evidence="3" id="KW-1185">Reference proteome</keyword>
<dbReference type="InParanoid" id="A0A084R0C3"/>
<evidence type="ECO:0000256" key="1">
    <source>
        <dbReference type="SAM" id="MobiDB-lite"/>
    </source>
</evidence>
<gene>
    <name evidence="2" type="ORF">S40285_04027</name>
</gene>
<dbReference type="AlphaFoldDB" id="A0A084R0C3"/>
<feature type="region of interest" description="Disordered" evidence="1">
    <location>
        <begin position="1"/>
        <end position="46"/>
    </location>
</feature>
<accession>A0A084R0C3</accession>
<organism evidence="2 3">
    <name type="scientific">Stachybotrys chlorohalonatus (strain IBT 40285)</name>
    <dbReference type="NCBI Taxonomy" id="1283841"/>
    <lineage>
        <taxon>Eukaryota</taxon>
        <taxon>Fungi</taxon>
        <taxon>Dikarya</taxon>
        <taxon>Ascomycota</taxon>
        <taxon>Pezizomycotina</taxon>
        <taxon>Sordariomycetes</taxon>
        <taxon>Hypocreomycetidae</taxon>
        <taxon>Hypocreales</taxon>
        <taxon>Stachybotryaceae</taxon>
        <taxon>Stachybotrys</taxon>
    </lineage>
</organism>